<dbReference type="InterPro" id="IPR052158">
    <property type="entry name" value="INH-QAR"/>
</dbReference>
<evidence type="ECO:0000313" key="6">
    <source>
        <dbReference type="Proteomes" id="UP001597173"/>
    </source>
</evidence>
<evidence type="ECO:0000256" key="3">
    <source>
        <dbReference type="ARBA" id="ARBA00023163"/>
    </source>
</evidence>
<dbReference type="PROSITE" id="PS00041">
    <property type="entry name" value="HTH_ARAC_FAMILY_1"/>
    <property type="match status" value="1"/>
</dbReference>
<dbReference type="PRINTS" id="PR00032">
    <property type="entry name" value="HTHARAC"/>
</dbReference>
<protein>
    <submittedName>
        <fullName evidence="5">GlxA family transcriptional regulator</fullName>
    </submittedName>
</protein>
<dbReference type="PROSITE" id="PS01124">
    <property type="entry name" value="HTH_ARAC_FAMILY_2"/>
    <property type="match status" value="1"/>
</dbReference>
<comment type="caution">
    <text evidence="5">The sequence shown here is derived from an EMBL/GenBank/DDBJ whole genome shotgun (WGS) entry which is preliminary data.</text>
</comment>
<dbReference type="SMART" id="SM00342">
    <property type="entry name" value="HTH_ARAC"/>
    <property type="match status" value="1"/>
</dbReference>
<dbReference type="SUPFAM" id="SSF52317">
    <property type="entry name" value="Class I glutamine amidotransferase-like"/>
    <property type="match status" value="1"/>
</dbReference>
<evidence type="ECO:0000313" key="5">
    <source>
        <dbReference type="EMBL" id="MFD1330102.1"/>
    </source>
</evidence>
<proteinExistence type="predicted"/>
<dbReference type="PANTHER" id="PTHR43130">
    <property type="entry name" value="ARAC-FAMILY TRANSCRIPTIONAL REGULATOR"/>
    <property type="match status" value="1"/>
</dbReference>
<dbReference type="InterPro" id="IPR002818">
    <property type="entry name" value="DJ-1/PfpI"/>
</dbReference>
<dbReference type="Pfam" id="PF12833">
    <property type="entry name" value="HTH_18"/>
    <property type="match status" value="1"/>
</dbReference>
<reference evidence="6" key="1">
    <citation type="journal article" date="2019" name="Int. J. Syst. Evol. Microbiol.">
        <title>The Global Catalogue of Microorganisms (GCM) 10K type strain sequencing project: providing services to taxonomists for standard genome sequencing and annotation.</title>
        <authorList>
            <consortium name="The Broad Institute Genomics Platform"/>
            <consortium name="The Broad Institute Genome Sequencing Center for Infectious Disease"/>
            <person name="Wu L."/>
            <person name="Ma J."/>
        </authorList>
    </citation>
    <scope>NUCLEOTIDE SEQUENCE [LARGE SCALE GENOMIC DNA]</scope>
    <source>
        <strain evidence="6">CCUG 55609</strain>
    </source>
</reference>
<keyword evidence="6" id="KW-1185">Reference proteome</keyword>
<dbReference type="Gene3D" id="3.40.50.880">
    <property type="match status" value="1"/>
</dbReference>
<organism evidence="5 6">
    <name type="scientific">Mycoplana ramosa</name>
    <name type="common">Mycoplana bullata</name>
    <dbReference type="NCBI Taxonomy" id="40837"/>
    <lineage>
        <taxon>Bacteria</taxon>
        <taxon>Pseudomonadati</taxon>
        <taxon>Pseudomonadota</taxon>
        <taxon>Alphaproteobacteria</taxon>
        <taxon>Hyphomicrobiales</taxon>
        <taxon>Rhizobiaceae</taxon>
        <taxon>Mycoplana</taxon>
    </lineage>
</organism>
<evidence type="ECO:0000256" key="2">
    <source>
        <dbReference type="ARBA" id="ARBA00023125"/>
    </source>
</evidence>
<dbReference type="PANTHER" id="PTHR43130:SF3">
    <property type="entry name" value="HTH-TYPE TRANSCRIPTIONAL REGULATOR RV1931C"/>
    <property type="match status" value="1"/>
</dbReference>
<keyword evidence="2" id="KW-0238">DNA-binding</keyword>
<dbReference type="RefSeq" id="WP_374836298.1">
    <property type="nucleotide sequence ID" value="NZ_JBHEEW010000002.1"/>
</dbReference>
<dbReference type="InterPro" id="IPR029062">
    <property type="entry name" value="Class_I_gatase-like"/>
</dbReference>
<dbReference type="InterPro" id="IPR018062">
    <property type="entry name" value="HTH_AraC-typ_CS"/>
</dbReference>
<keyword evidence="1" id="KW-0805">Transcription regulation</keyword>
<sequence>MLERGIGHVVANQRVSDTERDGKKPKGTALRVGFVLARHFTLSAFSLFVDTLRLASDVDDRSGRVLCDWEVISATPHMIKSSSGVQVSPTTRLGNPERFDYIAVIGGLLDVEEPLDRETVAFLHEASRKKVRIIGVCTGSFILAGAGLLQDRLACVSWLHHAEFKARHPAIRLTSQRLFVEDRNTITCAGGSAVADLAALLVRRHVGENAERNALEILQVERRREGSELQSRMPIMLPMHDDARIKAALLCMEQHIEEKVGIETIAEKVGLSRRQLERVFQNKTGISPAAAYEKIRMKKALLLVERTSKSLIEIALEVGFESSSHFCRKFRANFGSTPTALRIKARRSSCSRAGR</sequence>
<evidence type="ECO:0000259" key="4">
    <source>
        <dbReference type="PROSITE" id="PS01124"/>
    </source>
</evidence>
<dbReference type="Pfam" id="PF01965">
    <property type="entry name" value="DJ-1_PfpI"/>
    <property type="match status" value="1"/>
</dbReference>
<accession>A0ABW3Z1I3</accession>
<dbReference type="CDD" id="cd03136">
    <property type="entry name" value="GATase1_AraC_ArgR_like"/>
    <property type="match status" value="1"/>
</dbReference>
<dbReference type="EMBL" id="JBHTNF010000017">
    <property type="protein sequence ID" value="MFD1330102.1"/>
    <property type="molecule type" value="Genomic_DNA"/>
</dbReference>
<dbReference type="InterPro" id="IPR009057">
    <property type="entry name" value="Homeodomain-like_sf"/>
</dbReference>
<dbReference type="Proteomes" id="UP001597173">
    <property type="component" value="Unassembled WGS sequence"/>
</dbReference>
<dbReference type="InterPro" id="IPR018060">
    <property type="entry name" value="HTH_AraC"/>
</dbReference>
<dbReference type="Gene3D" id="1.10.10.60">
    <property type="entry name" value="Homeodomain-like"/>
    <property type="match status" value="1"/>
</dbReference>
<evidence type="ECO:0000256" key="1">
    <source>
        <dbReference type="ARBA" id="ARBA00023015"/>
    </source>
</evidence>
<dbReference type="InterPro" id="IPR020449">
    <property type="entry name" value="Tscrpt_reg_AraC-type_HTH"/>
</dbReference>
<gene>
    <name evidence="5" type="ORF">ACFQ33_19625</name>
</gene>
<feature type="domain" description="HTH araC/xylS-type" evidence="4">
    <location>
        <begin position="246"/>
        <end position="344"/>
    </location>
</feature>
<dbReference type="SUPFAM" id="SSF46689">
    <property type="entry name" value="Homeodomain-like"/>
    <property type="match status" value="2"/>
</dbReference>
<name>A0ABW3Z1I3_MYCRA</name>
<keyword evidence="3" id="KW-0804">Transcription</keyword>